<protein>
    <submittedName>
        <fullName evidence="2">Uncharacterized protein</fullName>
    </submittedName>
</protein>
<accession>A0ABS8CNU1</accession>
<feature type="transmembrane region" description="Helical" evidence="1">
    <location>
        <begin position="43"/>
        <end position="63"/>
    </location>
</feature>
<reference evidence="2 3" key="1">
    <citation type="submission" date="2020-07" db="EMBL/GenBank/DDBJ databases">
        <title>Pseudogemmobacter sp. nov., isolated from poultry manure in Taiwan.</title>
        <authorList>
            <person name="Lin S.-Y."/>
            <person name="Tang Y.-S."/>
            <person name="Young C.-C."/>
        </authorList>
    </citation>
    <scope>NUCLEOTIDE SEQUENCE [LARGE SCALE GENOMIC DNA]</scope>
    <source>
        <strain evidence="2 3">CC-YST710</strain>
    </source>
</reference>
<keyword evidence="1" id="KW-1133">Transmembrane helix</keyword>
<keyword evidence="1" id="KW-0812">Transmembrane</keyword>
<sequence>MAGADTSSSSAAGAEEPGKVKRVVVVLRPQDLPKSRRFRRQQLLRLGAALILLAGLVLGYRAAAVFSPPEGIRAESGKLTERVRGGLYALELATPRGQARWMLEFDAEIVTSDGPDNPAELRNALEDLVITASSLPLVQASDTPEVSMREAMLAIAAQAYPWLVDIYLTRSDIRKDTDRLGGIGRAMRDLYGD</sequence>
<organism evidence="2 3">
    <name type="scientific">Pseudogemmobacter faecipullorum</name>
    <dbReference type="NCBI Taxonomy" id="2755041"/>
    <lineage>
        <taxon>Bacteria</taxon>
        <taxon>Pseudomonadati</taxon>
        <taxon>Pseudomonadota</taxon>
        <taxon>Alphaproteobacteria</taxon>
        <taxon>Rhodobacterales</taxon>
        <taxon>Paracoccaceae</taxon>
        <taxon>Pseudogemmobacter</taxon>
    </lineage>
</organism>
<keyword evidence="3" id="KW-1185">Reference proteome</keyword>
<keyword evidence="1" id="KW-0472">Membrane</keyword>
<dbReference type="EMBL" id="JACDXX010000011">
    <property type="protein sequence ID" value="MCB5410865.1"/>
    <property type="molecule type" value="Genomic_DNA"/>
</dbReference>
<name>A0ABS8CNU1_9RHOB</name>
<evidence type="ECO:0000313" key="2">
    <source>
        <dbReference type="EMBL" id="MCB5410865.1"/>
    </source>
</evidence>
<dbReference type="RefSeq" id="WP_226936138.1">
    <property type="nucleotide sequence ID" value="NZ_JACDXX010000011.1"/>
</dbReference>
<comment type="caution">
    <text evidence="2">The sequence shown here is derived from an EMBL/GenBank/DDBJ whole genome shotgun (WGS) entry which is preliminary data.</text>
</comment>
<gene>
    <name evidence="2" type="ORF">H0485_12755</name>
</gene>
<evidence type="ECO:0000313" key="3">
    <source>
        <dbReference type="Proteomes" id="UP001198571"/>
    </source>
</evidence>
<proteinExistence type="predicted"/>
<evidence type="ECO:0000256" key="1">
    <source>
        <dbReference type="SAM" id="Phobius"/>
    </source>
</evidence>
<dbReference type="Proteomes" id="UP001198571">
    <property type="component" value="Unassembled WGS sequence"/>
</dbReference>